<evidence type="ECO:0000256" key="3">
    <source>
        <dbReference type="ARBA" id="ARBA00022741"/>
    </source>
</evidence>
<dbReference type="SMART" id="SM00173">
    <property type="entry name" value="RAS"/>
    <property type="match status" value="1"/>
</dbReference>
<name>A0A8H7CSY7_9AGAR</name>
<dbReference type="InterPro" id="IPR027417">
    <property type="entry name" value="P-loop_NTPase"/>
</dbReference>
<dbReference type="EMBL" id="JACAZI010000012">
    <property type="protein sequence ID" value="KAF7347112.1"/>
    <property type="molecule type" value="Genomic_DNA"/>
</dbReference>
<comment type="caution">
    <text evidence="5">The sequence shown here is derived from an EMBL/GenBank/DDBJ whole genome shotgun (WGS) entry which is preliminary data.</text>
</comment>
<dbReference type="Gene3D" id="3.40.50.300">
    <property type="entry name" value="P-loop containing nucleotide triphosphate hydrolases"/>
    <property type="match status" value="1"/>
</dbReference>
<evidence type="ECO:0000313" key="5">
    <source>
        <dbReference type="EMBL" id="KAF7347112.1"/>
    </source>
</evidence>
<dbReference type="InterPro" id="IPR001806">
    <property type="entry name" value="Small_GTPase"/>
</dbReference>
<keyword evidence="3" id="KW-0547">Nucleotide-binding</keyword>
<evidence type="ECO:0000313" key="6">
    <source>
        <dbReference type="Proteomes" id="UP000620124"/>
    </source>
</evidence>
<dbReference type="FunFam" id="3.40.50.300:FF:001179">
    <property type="entry name" value="Rho family GTPase"/>
    <property type="match status" value="1"/>
</dbReference>
<organism evidence="5 6">
    <name type="scientific">Mycena venus</name>
    <dbReference type="NCBI Taxonomy" id="2733690"/>
    <lineage>
        <taxon>Eukaryota</taxon>
        <taxon>Fungi</taxon>
        <taxon>Dikarya</taxon>
        <taxon>Basidiomycota</taxon>
        <taxon>Agaricomycotina</taxon>
        <taxon>Agaricomycetes</taxon>
        <taxon>Agaricomycetidae</taxon>
        <taxon>Agaricales</taxon>
        <taxon>Marasmiineae</taxon>
        <taxon>Mycenaceae</taxon>
        <taxon>Mycena</taxon>
    </lineage>
</organism>
<dbReference type="PANTHER" id="PTHR24072">
    <property type="entry name" value="RHO FAMILY GTPASE"/>
    <property type="match status" value="1"/>
</dbReference>
<dbReference type="Pfam" id="PF00071">
    <property type="entry name" value="Ras"/>
    <property type="match status" value="1"/>
</dbReference>
<dbReference type="InterPro" id="IPR005225">
    <property type="entry name" value="Small_GTP-bd"/>
</dbReference>
<accession>A0A8H7CSY7</accession>
<dbReference type="NCBIfam" id="TIGR00231">
    <property type="entry name" value="small_GTP"/>
    <property type="match status" value="1"/>
</dbReference>
<evidence type="ECO:0000256" key="4">
    <source>
        <dbReference type="ARBA" id="ARBA00023134"/>
    </source>
</evidence>
<dbReference type="Proteomes" id="UP000620124">
    <property type="component" value="Unassembled WGS sequence"/>
</dbReference>
<dbReference type="GO" id="GO:0005525">
    <property type="term" value="F:GTP binding"/>
    <property type="evidence" value="ECO:0007669"/>
    <property type="project" value="UniProtKB-KW"/>
</dbReference>
<keyword evidence="4" id="KW-0342">GTP-binding</keyword>
<sequence>MSSTIKCVLVGDSGVGKTCLFISYTCEYFPNDYVPAISDAYAPTVMVGDVPYTLAIFDTAGKTDYDHLRPLVYPQSDVFLVCFSVGMPASLENVRDKWFPEAHHFCPGVPCVIAATQIDLRDDEDDFRAVDSGKVMITTAQGEKLARELGAAEYVECSAKTHKGVKDAFDAAVAAALKYSSPVSERKKRQCIVV</sequence>
<comment type="similarity">
    <text evidence="1">Belongs to the small GTPase superfamily. Rho family.</text>
</comment>
<gene>
    <name evidence="5" type="ORF">MVEN_01465300</name>
</gene>
<dbReference type="PROSITE" id="PS51420">
    <property type="entry name" value="RHO"/>
    <property type="match status" value="1"/>
</dbReference>
<keyword evidence="2" id="KW-0488">Methylation</keyword>
<evidence type="ECO:0000256" key="1">
    <source>
        <dbReference type="ARBA" id="ARBA00010142"/>
    </source>
</evidence>
<dbReference type="PRINTS" id="PR00449">
    <property type="entry name" value="RASTRNSFRMNG"/>
</dbReference>
<keyword evidence="5" id="KW-0131">Cell cycle</keyword>
<dbReference type="SUPFAM" id="SSF52540">
    <property type="entry name" value="P-loop containing nucleoside triphosphate hydrolases"/>
    <property type="match status" value="1"/>
</dbReference>
<keyword evidence="5" id="KW-0132">Cell division</keyword>
<dbReference type="SMART" id="SM00175">
    <property type="entry name" value="RAB"/>
    <property type="match status" value="1"/>
</dbReference>
<dbReference type="GO" id="GO:0007264">
    <property type="term" value="P:small GTPase-mediated signal transduction"/>
    <property type="evidence" value="ECO:0007669"/>
    <property type="project" value="InterPro"/>
</dbReference>
<dbReference type="PROSITE" id="PS51419">
    <property type="entry name" value="RAB"/>
    <property type="match status" value="1"/>
</dbReference>
<proteinExistence type="inferred from homology"/>
<keyword evidence="6" id="KW-1185">Reference proteome</keyword>
<dbReference type="AlphaFoldDB" id="A0A8H7CSY7"/>
<dbReference type="OrthoDB" id="2972991at2759"/>
<dbReference type="SMART" id="SM00174">
    <property type="entry name" value="RHO"/>
    <property type="match status" value="1"/>
</dbReference>
<dbReference type="GO" id="GO:0051301">
    <property type="term" value="P:cell division"/>
    <property type="evidence" value="ECO:0007669"/>
    <property type="project" value="UniProtKB-KW"/>
</dbReference>
<dbReference type="InterPro" id="IPR003578">
    <property type="entry name" value="Small_GTPase_Rho"/>
</dbReference>
<evidence type="ECO:0000256" key="2">
    <source>
        <dbReference type="ARBA" id="ARBA00022481"/>
    </source>
</evidence>
<dbReference type="PROSITE" id="PS51421">
    <property type="entry name" value="RAS"/>
    <property type="match status" value="1"/>
</dbReference>
<reference evidence="5" key="1">
    <citation type="submission" date="2020-05" db="EMBL/GenBank/DDBJ databases">
        <title>Mycena genomes resolve the evolution of fungal bioluminescence.</title>
        <authorList>
            <person name="Tsai I.J."/>
        </authorList>
    </citation>
    <scope>NUCLEOTIDE SEQUENCE</scope>
    <source>
        <strain evidence="5">CCC161011</strain>
    </source>
</reference>
<dbReference type="GO" id="GO:0003924">
    <property type="term" value="F:GTPase activity"/>
    <property type="evidence" value="ECO:0007669"/>
    <property type="project" value="InterPro"/>
</dbReference>
<protein>
    <submittedName>
        <fullName evidence="5">Cell division control protein 42 like protein</fullName>
    </submittedName>
</protein>